<keyword evidence="1" id="KW-0472">Membrane</keyword>
<name>A0A927CB13_9BACL</name>
<feature type="transmembrane region" description="Helical" evidence="1">
    <location>
        <begin position="112"/>
        <end position="134"/>
    </location>
</feature>
<accession>A0A927CB13</accession>
<keyword evidence="3" id="KW-1185">Reference proteome</keyword>
<gene>
    <name evidence="2" type="ORF">IDH45_11450</name>
</gene>
<dbReference type="Proteomes" id="UP000639396">
    <property type="component" value="Unassembled WGS sequence"/>
</dbReference>
<keyword evidence="1" id="KW-1133">Transmembrane helix</keyword>
<evidence type="ECO:0000313" key="3">
    <source>
        <dbReference type="Proteomes" id="UP000639396"/>
    </source>
</evidence>
<dbReference type="RefSeq" id="WP_190927660.1">
    <property type="nucleotide sequence ID" value="NZ_JACXJA010000014.1"/>
</dbReference>
<evidence type="ECO:0000256" key="1">
    <source>
        <dbReference type="SAM" id="Phobius"/>
    </source>
</evidence>
<sequence length="162" mass="18066">MLLRSFVICGYLAAVYWISAHYPIFKMVFYPTLGAFSYLFMQRMDQIKDIRRVIFGACISTGIGAVFYTISSGALSLLATALVTVLLIQWCRWNAAPILAVSLIPYFARPEVVWMLPLTVLASLLCLLLPLWLIGKLELRLRKAAQARLAAAPLRAAAKQDV</sequence>
<feature type="transmembrane region" description="Helical" evidence="1">
    <location>
        <begin position="20"/>
        <end position="41"/>
    </location>
</feature>
<protein>
    <submittedName>
        <fullName evidence="2">HPP family protein</fullName>
    </submittedName>
</protein>
<proteinExistence type="predicted"/>
<dbReference type="EMBL" id="JACXJA010000014">
    <property type="protein sequence ID" value="MBD2862600.1"/>
    <property type="molecule type" value="Genomic_DNA"/>
</dbReference>
<comment type="caution">
    <text evidence="2">The sequence shown here is derived from an EMBL/GenBank/DDBJ whole genome shotgun (WGS) entry which is preliminary data.</text>
</comment>
<dbReference type="AlphaFoldDB" id="A0A927CB13"/>
<evidence type="ECO:0000313" key="2">
    <source>
        <dbReference type="EMBL" id="MBD2862600.1"/>
    </source>
</evidence>
<keyword evidence="1" id="KW-0812">Transmembrane</keyword>
<feature type="transmembrane region" description="Helical" evidence="1">
    <location>
        <begin position="53"/>
        <end position="79"/>
    </location>
</feature>
<reference evidence="2" key="1">
    <citation type="submission" date="2020-09" db="EMBL/GenBank/DDBJ databases">
        <title>A novel bacterium of genus Paenibacillus, isolated from South China Sea.</title>
        <authorList>
            <person name="Huang H."/>
            <person name="Mo K."/>
            <person name="Hu Y."/>
        </authorList>
    </citation>
    <scope>NUCLEOTIDE SEQUENCE</scope>
    <source>
        <strain evidence="2">IB182363</strain>
    </source>
</reference>
<organism evidence="2 3">
    <name type="scientific">Paenibacillus oceani</name>
    <dbReference type="NCBI Taxonomy" id="2772510"/>
    <lineage>
        <taxon>Bacteria</taxon>
        <taxon>Bacillati</taxon>
        <taxon>Bacillota</taxon>
        <taxon>Bacilli</taxon>
        <taxon>Bacillales</taxon>
        <taxon>Paenibacillaceae</taxon>
        <taxon>Paenibacillus</taxon>
    </lineage>
</organism>